<feature type="chain" id="PRO_5002065517" evidence="4">
    <location>
        <begin position="17"/>
        <end position="136"/>
    </location>
</feature>
<keyword evidence="3" id="KW-0393">Immunoglobulin domain</keyword>
<keyword evidence="1 4" id="KW-0732">Signal</keyword>
<dbReference type="Gene3D" id="2.60.40.10">
    <property type="entry name" value="Immunoglobulins"/>
    <property type="match status" value="1"/>
</dbReference>
<dbReference type="SUPFAM" id="SSF48726">
    <property type="entry name" value="Immunoglobulin"/>
    <property type="match status" value="1"/>
</dbReference>
<evidence type="ECO:0000256" key="1">
    <source>
        <dbReference type="ARBA" id="ARBA00022729"/>
    </source>
</evidence>
<evidence type="ECO:0000313" key="7">
    <source>
        <dbReference type="Proteomes" id="UP000053660"/>
    </source>
</evidence>
<sequence length="136" mass="15681">MLPLLIPLLIYCAAEASRYSHTHEDDLHFSNSEEGPRIDRHSFFKQSYRLGYKLSLFCEAHGRPRPDMRWYKNGVELLPKPGLRIRNSVAGDTLSSHLDIDPAGVMDAGEYECVANNSYGYHLEHMRAQYRLKEAR</sequence>
<accession>A0A0B1T3M2</accession>
<dbReference type="OrthoDB" id="6127080at2759"/>
<dbReference type="PANTHER" id="PTHR45080:SF8">
    <property type="entry name" value="IG-LIKE DOMAIN-CONTAINING PROTEIN"/>
    <property type="match status" value="1"/>
</dbReference>
<dbReference type="GO" id="GO:0030424">
    <property type="term" value="C:axon"/>
    <property type="evidence" value="ECO:0007669"/>
    <property type="project" value="TreeGrafter"/>
</dbReference>
<dbReference type="SMART" id="SM00408">
    <property type="entry name" value="IGc2"/>
    <property type="match status" value="1"/>
</dbReference>
<organism evidence="6 7">
    <name type="scientific">Oesophagostomum dentatum</name>
    <name type="common">Nodular worm</name>
    <dbReference type="NCBI Taxonomy" id="61180"/>
    <lineage>
        <taxon>Eukaryota</taxon>
        <taxon>Metazoa</taxon>
        <taxon>Ecdysozoa</taxon>
        <taxon>Nematoda</taxon>
        <taxon>Chromadorea</taxon>
        <taxon>Rhabditida</taxon>
        <taxon>Rhabditina</taxon>
        <taxon>Rhabditomorpha</taxon>
        <taxon>Strongyloidea</taxon>
        <taxon>Strongylidae</taxon>
        <taxon>Oesophagostomum</taxon>
    </lineage>
</organism>
<dbReference type="GO" id="GO:0005886">
    <property type="term" value="C:plasma membrane"/>
    <property type="evidence" value="ECO:0007669"/>
    <property type="project" value="TreeGrafter"/>
</dbReference>
<dbReference type="InterPro" id="IPR003599">
    <property type="entry name" value="Ig_sub"/>
</dbReference>
<gene>
    <name evidence="6" type="ORF">OESDEN_09409</name>
</gene>
<dbReference type="InterPro" id="IPR050958">
    <property type="entry name" value="Cell_Adh-Cytoskel_Orgn"/>
</dbReference>
<evidence type="ECO:0000256" key="3">
    <source>
        <dbReference type="ARBA" id="ARBA00023319"/>
    </source>
</evidence>
<dbReference type="EMBL" id="KN552718">
    <property type="protein sequence ID" value="KHJ90736.1"/>
    <property type="molecule type" value="Genomic_DNA"/>
</dbReference>
<dbReference type="Proteomes" id="UP000053660">
    <property type="component" value="Unassembled WGS sequence"/>
</dbReference>
<dbReference type="Pfam" id="PF07679">
    <property type="entry name" value="I-set"/>
    <property type="match status" value="1"/>
</dbReference>
<keyword evidence="7" id="KW-1185">Reference proteome</keyword>
<dbReference type="AlphaFoldDB" id="A0A0B1T3M2"/>
<evidence type="ECO:0000259" key="5">
    <source>
        <dbReference type="PROSITE" id="PS50835"/>
    </source>
</evidence>
<dbReference type="PANTHER" id="PTHR45080">
    <property type="entry name" value="CONTACTIN 5"/>
    <property type="match status" value="1"/>
</dbReference>
<keyword evidence="2" id="KW-1015">Disulfide bond</keyword>
<dbReference type="SMART" id="SM00409">
    <property type="entry name" value="IG"/>
    <property type="match status" value="1"/>
</dbReference>
<dbReference type="GO" id="GO:0007156">
    <property type="term" value="P:homophilic cell adhesion via plasma membrane adhesion molecules"/>
    <property type="evidence" value="ECO:0007669"/>
    <property type="project" value="TreeGrafter"/>
</dbReference>
<feature type="signal peptide" evidence="4">
    <location>
        <begin position="1"/>
        <end position="16"/>
    </location>
</feature>
<dbReference type="CDD" id="cd00096">
    <property type="entry name" value="Ig"/>
    <property type="match status" value="1"/>
</dbReference>
<evidence type="ECO:0000256" key="4">
    <source>
        <dbReference type="SAM" id="SignalP"/>
    </source>
</evidence>
<feature type="domain" description="Ig-like" evidence="5">
    <location>
        <begin position="36"/>
        <end position="118"/>
    </location>
</feature>
<reference evidence="6 7" key="1">
    <citation type="submission" date="2014-03" db="EMBL/GenBank/DDBJ databases">
        <title>Draft genome of the hookworm Oesophagostomum dentatum.</title>
        <authorList>
            <person name="Mitreva M."/>
        </authorList>
    </citation>
    <scope>NUCLEOTIDE SEQUENCE [LARGE SCALE GENOMIC DNA]</scope>
    <source>
        <strain evidence="6 7">OD-Hann</strain>
    </source>
</reference>
<dbReference type="InterPro" id="IPR003598">
    <property type="entry name" value="Ig_sub2"/>
</dbReference>
<name>A0A0B1T3M2_OESDE</name>
<proteinExistence type="predicted"/>
<dbReference type="InterPro" id="IPR007110">
    <property type="entry name" value="Ig-like_dom"/>
</dbReference>
<protein>
    <submittedName>
        <fullName evidence="6">Immunoglobulin domain protein</fullName>
    </submittedName>
</protein>
<evidence type="ECO:0000313" key="6">
    <source>
        <dbReference type="EMBL" id="KHJ90736.1"/>
    </source>
</evidence>
<dbReference type="GO" id="GO:0043025">
    <property type="term" value="C:neuronal cell body"/>
    <property type="evidence" value="ECO:0007669"/>
    <property type="project" value="TreeGrafter"/>
</dbReference>
<dbReference type="InterPro" id="IPR036179">
    <property type="entry name" value="Ig-like_dom_sf"/>
</dbReference>
<dbReference type="GO" id="GO:0008046">
    <property type="term" value="F:axon guidance receptor activity"/>
    <property type="evidence" value="ECO:0007669"/>
    <property type="project" value="TreeGrafter"/>
</dbReference>
<dbReference type="InterPro" id="IPR013098">
    <property type="entry name" value="Ig_I-set"/>
</dbReference>
<dbReference type="PROSITE" id="PS50835">
    <property type="entry name" value="IG_LIKE"/>
    <property type="match status" value="1"/>
</dbReference>
<dbReference type="GO" id="GO:0050808">
    <property type="term" value="P:synapse organization"/>
    <property type="evidence" value="ECO:0007669"/>
    <property type="project" value="TreeGrafter"/>
</dbReference>
<dbReference type="InterPro" id="IPR013783">
    <property type="entry name" value="Ig-like_fold"/>
</dbReference>
<evidence type="ECO:0000256" key="2">
    <source>
        <dbReference type="ARBA" id="ARBA00023157"/>
    </source>
</evidence>